<dbReference type="InterPro" id="IPR000719">
    <property type="entry name" value="Prot_kinase_dom"/>
</dbReference>
<evidence type="ECO:0000256" key="1">
    <source>
        <dbReference type="ARBA" id="ARBA00008874"/>
    </source>
</evidence>
<evidence type="ECO:0000313" key="11">
    <source>
        <dbReference type="Proteomes" id="UP000675881"/>
    </source>
</evidence>
<dbReference type="OrthoDB" id="4062651at2759"/>
<evidence type="ECO:0000256" key="4">
    <source>
        <dbReference type="ARBA" id="ARBA00022741"/>
    </source>
</evidence>
<organism evidence="10 11">
    <name type="scientific">Lepeophtheirus salmonis</name>
    <name type="common">Salmon louse</name>
    <name type="synonym">Caligus salmonis</name>
    <dbReference type="NCBI Taxonomy" id="72036"/>
    <lineage>
        <taxon>Eukaryota</taxon>
        <taxon>Metazoa</taxon>
        <taxon>Ecdysozoa</taxon>
        <taxon>Arthropoda</taxon>
        <taxon>Crustacea</taxon>
        <taxon>Multicrustacea</taxon>
        <taxon>Hexanauplia</taxon>
        <taxon>Copepoda</taxon>
        <taxon>Siphonostomatoida</taxon>
        <taxon>Caligidae</taxon>
        <taxon>Lepeophtheirus</taxon>
    </lineage>
</organism>
<evidence type="ECO:0000259" key="9">
    <source>
        <dbReference type="PROSITE" id="PS50011"/>
    </source>
</evidence>
<reference evidence="10" key="1">
    <citation type="submission" date="2021-02" db="EMBL/GenBank/DDBJ databases">
        <authorList>
            <person name="Bekaert M."/>
        </authorList>
    </citation>
    <scope>NUCLEOTIDE SEQUENCE</scope>
    <source>
        <strain evidence="10">IoA-00</strain>
    </source>
</reference>
<dbReference type="PANTHER" id="PTHR48012">
    <property type="entry name" value="STERILE20-LIKE KINASE, ISOFORM B-RELATED"/>
    <property type="match status" value="1"/>
</dbReference>
<dbReference type="SMART" id="SM00220">
    <property type="entry name" value="S_TKc"/>
    <property type="match status" value="1"/>
</dbReference>
<dbReference type="SUPFAM" id="SSF56112">
    <property type="entry name" value="Protein kinase-like (PK-like)"/>
    <property type="match status" value="1"/>
</dbReference>
<dbReference type="EMBL" id="HG994585">
    <property type="protein sequence ID" value="CAF2976517.1"/>
    <property type="molecule type" value="Genomic_DNA"/>
</dbReference>
<evidence type="ECO:0000256" key="3">
    <source>
        <dbReference type="ARBA" id="ARBA00022679"/>
    </source>
</evidence>
<evidence type="ECO:0000256" key="7">
    <source>
        <dbReference type="ARBA" id="ARBA00047899"/>
    </source>
</evidence>
<evidence type="ECO:0000256" key="5">
    <source>
        <dbReference type="ARBA" id="ARBA00022777"/>
    </source>
</evidence>
<dbReference type="EC" id="2.7.12.2" evidence="10"/>
<dbReference type="AlphaFoldDB" id="A0A7R8CZM6"/>
<keyword evidence="4" id="KW-0547">Nucleotide-binding</keyword>
<evidence type="ECO:0000256" key="6">
    <source>
        <dbReference type="ARBA" id="ARBA00022840"/>
    </source>
</evidence>
<evidence type="ECO:0000256" key="8">
    <source>
        <dbReference type="ARBA" id="ARBA00048679"/>
    </source>
</evidence>
<comment type="catalytic activity">
    <reaction evidence="8">
        <text>L-seryl-[protein] + ATP = O-phospho-L-seryl-[protein] + ADP + H(+)</text>
        <dbReference type="Rhea" id="RHEA:17989"/>
        <dbReference type="Rhea" id="RHEA-COMP:9863"/>
        <dbReference type="Rhea" id="RHEA-COMP:11604"/>
        <dbReference type="ChEBI" id="CHEBI:15378"/>
        <dbReference type="ChEBI" id="CHEBI:29999"/>
        <dbReference type="ChEBI" id="CHEBI:30616"/>
        <dbReference type="ChEBI" id="CHEBI:83421"/>
        <dbReference type="ChEBI" id="CHEBI:456216"/>
        <dbReference type="EC" id="2.7.11.1"/>
    </reaction>
</comment>
<dbReference type="InterPro" id="IPR011009">
    <property type="entry name" value="Kinase-like_dom_sf"/>
</dbReference>
<dbReference type="GO" id="GO:0005737">
    <property type="term" value="C:cytoplasm"/>
    <property type="evidence" value="ECO:0007669"/>
    <property type="project" value="TreeGrafter"/>
</dbReference>
<keyword evidence="6" id="KW-0067">ATP-binding</keyword>
<accession>A0A7R8CZM6</accession>
<dbReference type="Pfam" id="PF00069">
    <property type="entry name" value="Pkinase"/>
    <property type="match status" value="1"/>
</dbReference>
<feature type="domain" description="Protein kinase" evidence="9">
    <location>
        <begin position="1"/>
        <end position="261"/>
    </location>
</feature>
<dbReference type="GO" id="GO:0005524">
    <property type="term" value="F:ATP binding"/>
    <property type="evidence" value="ECO:0007669"/>
    <property type="project" value="UniProtKB-KW"/>
</dbReference>
<keyword evidence="2" id="KW-0723">Serine/threonine-protein kinase</keyword>
<proteinExistence type="inferred from homology"/>
<name>A0A7R8CZM6_LEPSM</name>
<dbReference type="InterPro" id="IPR050629">
    <property type="entry name" value="STE20/SPS1-PAK"/>
</dbReference>
<evidence type="ECO:0000313" key="10">
    <source>
        <dbReference type="EMBL" id="CAF2976517.1"/>
    </source>
</evidence>
<dbReference type="GO" id="GO:0004674">
    <property type="term" value="F:protein serine/threonine kinase activity"/>
    <property type="evidence" value="ECO:0007669"/>
    <property type="project" value="UniProtKB-KW"/>
</dbReference>
<keyword evidence="11" id="KW-1185">Reference proteome</keyword>
<protein>
    <submittedName>
        <fullName evidence="10">PBK</fullName>
        <ecNumber evidence="10">2.7.12.2</ecNumber>
    </submittedName>
</protein>
<dbReference type="PROSITE" id="PS50011">
    <property type="entry name" value="PROTEIN_KINASE_DOM"/>
    <property type="match status" value="1"/>
</dbReference>
<gene>
    <name evidence="10" type="ORF">LSAA_11570</name>
</gene>
<keyword evidence="5" id="KW-0418">Kinase</keyword>
<keyword evidence="3 10" id="KW-0808">Transferase</keyword>
<dbReference type="GO" id="GO:0004708">
    <property type="term" value="F:MAP kinase kinase activity"/>
    <property type="evidence" value="ECO:0007669"/>
    <property type="project" value="UniProtKB-EC"/>
</dbReference>
<dbReference type="Proteomes" id="UP000675881">
    <property type="component" value="Chromosome 6"/>
</dbReference>
<sequence>MNYGIWLIKIIRECSSPGVTPSSPRLHIPPSPCLETLGFGTGVKILLHERGLKDGVNLSPWVLKKVTKRHAAGHIGFKKNKDGTSVLALEKGDLSLSDILEERLDCHKGPLPPQPIIKVMKCVISALHYLHNDIKRLHGDIKSANVILVGGKEFQIIKLCDFGVSLKLDEKGDKVLEGQQYVGTEGHGMPWRLLKKRRESDDEDESIDDSAYIDCLGTRPELPKTLDFDDEYEFILSIFLRVHRGDPRNETQRRNYFKAYQ</sequence>
<dbReference type="PANTHER" id="PTHR48012:SF10">
    <property type="entry name" value="FI20177P1"/>
    <property type="match status" value="1"/>
</dbReference>
<evidence type="ECO:0000256" key="2">
    <source>
        <dbReference type="ARBA" id="ARBA00022527"/>
    </source>
</evidence>
<dbReference type="Gene3D" id="1.10.510.10">
    <property type="entry name" value="Transferase(Phosphotransferase) domain 1"/>
    <property type="match status" value="1"/>
</dbReference>
<comment type="similarity">
    <text evidence="1">Belongs to the protein kinase superfamily. STE Ser/Thr protein kinase family. STE20 subfamily.</text>
</comment>
<comment type="catalytic activity">
    <reaction evidence="7">
        <text>L-threonyl-[protein] + ATP = O-phospho-L-threonyl-[protein] + ADP + H(+)</text>
        <dbReference type="Rhea" id="RHEA:46608"/>
        <dbReference type="Rhea" id="RHEA-COMP:11060"/>
        <dbReference type="Rhea" id="RHEA-COMP:11605"/>
        <dbReference type="ChEBI" id="CHEBI:15378"/>
        <dbReference type="ChEBI" id="CHEBI:30013"/>
        <dbReference type="ChEBI" id="CHEBI:30616"/>
        <dbReference type="ChEBI" id="CHEBI:61977"/>
        <dbReference type="ChEBI" id="CHEBI:456216"/>
        <dbReference type="EC" id="2.7.11.1"/>
    </reaction>
</comment>